<feature type="domain" description="Ketoreductase" evidence="3">
    <location>
        <begin position="124"/>
        <end position="300"/>
    </location>
</feature>
<evidence type="ECO:0000256" key="2">
    <source>
        <dbReference type="ARBA" id="ARBA00023002"/>
    </source>
</evidence>
<dbReference type="STRING" id="713585.THITH_04725"/>
<keyword evidence="2" id="KW-0560">Oxidoreductase</keyword>
<evidence type="ECO:0000313" key="4">
    <source>
        <dbReference type="EMBL" id="AHE97682.1"/>
    </source>
</evidence>
<dbReference type="PANTHER" id="PTHR42760">
    <property type="entry name" value="SHORT-CHAIN DEHYDROGENASES/REDUCTASES FAMILY MEMBER"/>
    <property type="match status" value="1"/>
</dbReference>
<dbReference type="NCBIfam" id="NF009466">
    <property type="entry name" value="PRK12826.1-2"/>
    <property type="match status" value="1"/>
</dbReference>
<sequence length="368" mass="39280">MAHETGVRQLVLISGIGASPSSPSPYVRARARGKDRVRAAFPHAVIVRPSVLFGPGDAFLTNLTRLASLPVIPLFGRGDTRLQPVLVDDVAEAVTKRLESTDSESLLFELGGPRVYRYRELVEQVAIVTGGAKGIGRGIARVLVQAGARVVITDIDEAEGRQAAGELGVEFEALDVSSRDSCRHAVQAIQERLGPVGVLCSNAGIFPQAPLDTMTEDDWDTMIAVNLRGAFFMTQAVLPGMREQGYGRIVLTSSITGPVTGYPGWAHYGASKAGQLGFMRSAALECARDGITINAVMPGNVLTEGLKAQGEDYLREMAESIPTRALCEPQDIAFAVCFLASPEARYITGQTLIVDGGQILPESFEALK</sequence>
<dbReference type="EMBL" id="CP007029">
    <property type="protein sequence ID" value="AHE97682.1"/>
    <property type="molecule type" value="Genomic_DNA"/>
</dbReference>
<dbReference type="PANTHER" id="PTHR42760:SF133">
    <property type="entry name" value="3-OXOACYL-[ACYL-CARRIER-PROTEIN] REDUCTASE"/>
    <property type="match status" value="1"/>
</dbReference>
<dbReference type="Proteomes" id="UP000005289">
    <property type="component" value="Chromosome"/>
</dbReference>
<gene>
    <name evidence="4" type="ORF">THITH_04725</name>
</gene>
<dbReference type="Gene3D" id="3.40.50.720">
    <property type="entry name" value="NAD(P)-binding Rossmann-like Domain"/>
    <property type="match status" value="2"/>
</dbReference>
<name>W0DKE6_9GAMM</name>
<dbReference type="Pfam" id="PF13561">
    <property type="entry name" value="adh_short_C2"/>
    <property type="match status" value="1"/>
</dbReference>
<organism evidence="4 5">
    <name type="scientific">Thioalkalivibrio paradoxus ARh 1</name>
    <dbReference type="NCBI Taxonomy" id="713585"/>
    <lineage>
        <taxon>Bacteria</taxon>
        <taxon>Pseudomonadati</taxon>
        <taxon>Pseudomonadota</taxon>
        <taxon>Gammaproteobacteria</taxon>
        <taxon>Chromatiales</taxon>
        <taxon>Ectothiorhodospiraceae</taxon>
        <taxon>Thioalkalivibrio</taxon>
    </lineage>
</organism>
<dbReference type="AlphaFoldDB" id="W0DKE6"/>
<evidence type="ECO:0000259" key="3">
    <source>
        <dbReference type="SMART" id="SM00822"/>
    </source>
</evidence>
<reference evidence="4 5" key="1">
    <citation type="submission" date="2013-12" db="EMBL/GenBank/DDBJ databases">
        <authorList>
            <consortium name="DOE Joint Genome Institute"/>
            <person name="Muyzer G."/>
            <person name="Huntemann M."/>
            <person name="Han J."/>
            <person name="Chen A."/>
            <person name="Kyrpides N."/>
            <person name="Mavromatis K."/>
            <person name="Markowitz V."/>
            <person name="Palaniappan K."/>
            <person name="Ivanova N."/>
            <person name="Schaumberg A."/>
            <person name="Pati A."/>
            <person name="Liolios K."/>
            <person name="Nordberg H.P."/>
            <person name="Cantor M.N."/>
            <person name="Hua S.X."/>
            <person name="Woyke T."/>
        </authorList>
    </citation>
    <scope>NUCLEOTIDE SEQUENCE [LARGE SCALE GENOMIC DNA]</scope>
    <source>
        <strain evidence="4 5">ARh 1</strain>
    </source>
</reference>
<dbReference type="KEGG" id="tti:THITH_04725"/>
<protein>
    <submittedName>
        <fullName evidence="4">3-ketoacyl-ACP reductase</fullName>
    </submittedName>
</protein>
<dbReference type="HOGENOM" id="CLU_010194_1_0_6"/>
<proteinExistence type="inferred from homology"/>
<dbReference type="PRINTS" id="PR00081">
    <property type="entry name" value="GDHRDH"/>
</dbReference>
<dbReference type="NCBIfam" id="NF004202">
    <property type="entry name" value="PRK05653.2-2"/>
    <property type="match status" value="1"/>
</dbReference>
<keyword evidence="5" id="KW-1185">Reference proteome</keyword>
<dbReference type="PRINTS" id="PR00080">
    <property type="entry name" value="SDRFAMILY"/>
</dbReference>
<dbReference type="SMART" id="SM00822">
    <property type="entry name" value="PKS_KR"/>
    <property type="match status" value="1"/>
</dbReference>
<dbReference type="InterPro" id="IPR057326">
    <property type="entry name" value="KR_dom"/>
</dbReference>
<dbReference type="FunFam" id="3.40.50.720:FF:000084">
    <property type="entry name" value="Short-chain dehydrogenase reductase"/>
    <property type="match status" value="1"/>
</dbReference>
<dbReference type="InterPro" id="IPR002347">
    <property type="entry name" value="SDR_fam"/>
</dbReference>
<dbReference type="NCBIfam" id="NF009468">
    <property type="entry name" value="PRK12826.1-4"/>
    <property type="match status" value="1"/>
</dbReference>
<dbReference type="GO" id="GO:0016616">
    <property type="term" value="F:oxidoreductase activity, acting on the CH-OH group of donors, NAD or NADP as acceptor"/>
    <property type="evidence" value="ECO:0007669"/>
    <property type="project" value="UniProtKB-ARBA"/>
</dbReference>
<comment type="similarity">
    <text evidence="1">Belongs to the short-chain dehydrogenases/reductases (SDR) family.</text>
</comment>
<dbReference type="SUPFAM" id="SSF51735">
    <property type="entry name" value="NAD(P)-binding Rossmann-fold domains"/>
    <property type="match status" value="2"/>
</dbReference>
<accession>W0DKE6</accession>
<evidence type="ECO:0000313" key="5">
    <source>
        <dbReference type="Proteomes" id="UP000005289"/>
    </source>
</evidence>
<evidence type="ECO:0000256" key="1">
    <source>
        <dbReference type="ARBA" id="ARBA00006484"/>
    </source>
</evidence>
<dbReference type="InterPro" id="IPR036291">
    <property type="entry name" value="NAD(P)-bd_dom_sf"/>
</dbReference>